<feature type="region of interest" description="Disordered" evidence="1">
    <location>
        <begin position="134"/>
        <end position="209"/>
    </location>
</feature>
<feature type="compositionally biased region" description="Basic and acidic residues" evidence="1">
    <location>
        <begin position="178"/>
        <end position="190"/>
    </location>
</feature>
<dbReference type="AlphaFoldDB" id="A0A811QPK2"/>
<feature type="region of interest" description="Disordered" evidence="1">
    <location>
        <begin position="1"/>
        <end position="29"/>
    </location>
</feature>
<evidence type="ECO:0000313" key="3">
    <source>
        <dbReference type="Proteomes" id="UP000604825"/>
    </source>
</evidence>
<reference evidence="2" key="1">
    <citation type="submission" date="2020-10" db="EMBL/GenBank/DDBJ databases">
        <authorList>
            <person name="Han B."/>
            <person name="Lu T."/>
            <person name="Zhao Q."/>
            <person name="Huang X."/>
            <person name="Zhao Y."/>
        </authorList>
    </citation>
    <scope>NUCLEOTIDE SEQUENCE</scope>
</reference>
<proteinExistence type="predicted"/>
<gene>
    <name evidence="2" type="ORF">NCGR_LOCUS41439</name>
</gene>
<accession>A0A811QPK2</accession>
<dbReference type="CDD" id="cd00590">
    <property type="entry name" value="RRM_SF"/>
    <property type="match status" value="1"/>
</dbReference>
<evidence type="ECO:0000256" key="1">
    <source>
        <dbReference type="SAM" id="MobiDB-lite"/>
    </source>
</evidence>
<name>A0A811QPK2_9POAL</name>
<dbReference type="Proteomes" id="UP000604825">
    <property type="component" value="Unassembled WGS sequence"/>
</dbReference>
<keyword evidence="3" id="KW-1185">Reference proteome</keyword>
<organism evidence="2 3">
    <name type="scientific">Miscanthus lutarioriparius</name>
    <dbReference type="NCBI Taxonomy" id="422564"/>
    <lineage>
        <taxon>Eukaryota</taxon>
        <taxon>Viridiplantae</taxon>
        <taxon>Streptophyta</taxon>
        <taxon>Embryophyta</taxon>
        <taxon>Tracheophyta</taxon>
        <taxon>Spermatophyta</taxon>
        <taxon>Magnoliopsida</taxon>
        <taxon>Liliopsida</taxon>
        <taxon>Poales</taxon>
        <taxon>Poaceae</taxon>
        <taxon>PACMAD clade</taxon>
        <taxon>Panicoideae</taxon>
        <taxon>Andropogonodae</taxon>
        <taxon>Andropogoneae</taxon>
        <taxon>Saccharinae</taxon>
        <taxon>Miscanthus</taxon>
    </lineage>
</organism>
<dbReference type="OrthoDB" id="439808at2759"/>
<evidence type="ECO:0000313" key="2">
    <source>
        <dbReference type="EMBL" id="CAD6257956.1"/>
    </source>
</evidence>
<protein>
    <submittedName>
        <fullName evidence="2">Uncharacterized protein</fullName>
    </submittedName>
</protein>
<dbReference type="EMBL" id="CAJGYO010000010">
    <property type="protein sequence ID" value="CAD6257956.1"/>
    <property type="molecule type" value="Genomic_DNA"/>
</dbReference>
<comment type="caution">
    <text evidence="2">The sequence shown here is derived from an EMBL/GenBank/DDBJ whole genome shotgun (WGS) entry which is preliminary data.</text>
</comment>
<feature type="compositionally biased region" description="Low complexity" evidence="1">
    <location>
        <begin position="192"/>
        <end position="202"/>
    </location>
</feature>
<sequence>MPAGRRGRAAPPGQLPLLVAPSGGRQSRPSFLAARRQGRLRLLLGESSGGSSSSRLLAALYFVLSFASFFKVENCSPPPICCSATVKDADRAIQQKNGFPVPGRKIRVKLEMNQCSTEGTFAKEGEYAMQVKDSDLKDEANETSPAGKHKGKSHKTDPEQPHLLSKDAMVSKEAPIGDPEKRAEGVHDGRSAATGVKAAPAAGDPQMKL</sequence>